<accession>A0A914QLD2</accession>
<keyword evidence="1" id="KW-1133">Transmembrane helix</keyword>
<keyword evidence="1" id="KW-0812">Transmembrane</keyword>
<evidence type="ECO:0000256" key="1">
    <source>
        <dbReference type="SAM" id="Phobius"/>
    </source>
</evidence>
<reference evidence="3" key="1">
    <citation type="submission" date="2022-11" db="UniProtKB">
        <authorList>
            <consortium name="WormBaseParasite"/>
        </authorList>
    </citation>
    <scope>IDENTIFICATION</scope>
</reference>
<feature type="transmembrane region" description="Helical" evidence="1">
    <location>
        <begin position="12"/>
        <end position="28"/>
    </location>
</feature>
<evidence type="ECO:0000313" key="3">
    <source>
        <dbReference type="WBParaSite" id="PDA_v2.g4366.t1"/>
    </source>
</evidence>
<evidence type="ECO:0000313" key="2">
    <source>
        <dbReference type="Proteomes" id="UP000887578"/>
    </source>
</evidence>
<name>A0A914QLD2_9BILA</name>
<dbReference type="Proteomes" id="UP000887578">
    <property type="component" value="Unplaced"/>
</dbReference>
<sequence>MRLTGRGAKELGVFVVFFGAIHYAYYAIQNNPNLVPPRERTELFYVRWLKQNVPGLQGIGLRDPEIPKDKH</sequence>
<protein>
    <submittedName>
        <fullName evidence="3">Uncharacterized protein</fullName>
    </submittedName>
</protein>
<keyword evidence="2" id="KW-1185">Reference proteome</keyword>
<proteinExistence type="predicted"/>
<keyword evidence="1" id="KW-0472">Membrane</keyword>
<organism evidence="2 3">
    <name type="scientific">Panagrolaimus davidi</name>
    <dbReference type="NCBI Taxonomy" id="227884"/>
    <lineage>
        <taxon>Eukaryota</taxon>
        <taxon>Metazoa</taxon>
        <taxon>Ecdysozoa</taxon>
        <taxon>Nematoda</taxon>
        <taxon>Chromadorea</taxon>
        <taxon>Rhabditida</taxon>
        <taxon>Tylenchina</taxon>
        <taxon>Panagrolaimomorpha</taxon>
        <taxon>Panagrolaimoidea</taxon>
        <taxon>Panagrolaimidae</taxon>
        <taxon>Panagrolaimus</taxon>
    </lineage>
</organism>
<dbReference type="WBParaSite" id="PDA_v2.g4366.t1">
    <property type="protein sequence ID" value="PDA_v2.g4366.t1"/>
    <property type="gene ID" value="PDA_v2.g4366"/>
</dbReference>
<dbReference type="AlphaFoldDB" id="A0A914QLD2"/>